<dbReference type="GO" id="GO:0006508">
    <property type="term" value="P:proteolysis"/>
    <property type="evidence" value="ECO:0007669"/>
    <property type="project" value="InterPro"/>
</dbReference>
<dbReference type="SUPFAM" id="SSF52743">
    <property type="entry name" value="Subtilisin-like"/>
    <property type="match status" value="1"/>
</dbReference>
<dbReference type="RefSeq" id="WP_337335888.1">
    <property type="nucleotide sequence ID" value="NZ_JBBDHC010000016.1"/>
</dbReference>
<comment type="similarity">
    <text evidence="1">Belongs to the peptidase S8 family.</text>
</comment>
<evidence type="ECO:0000313" key="3">
    <source>
        <dbReference type="Proteomes" id="UP001364472"/>
    </source>
</evidence>
<evidence type="ECO:0000313" key="2">
    <source>
        <dbReference type="EMBL" id="MEJ1250182.1"/>
    </source>
</evidence>
<sequence>MIAANHTNTDGVAGACKNCGLVSGRIIQDTCLSSGIVFPYINQVAPWVGLTLLAETGTQVVNMSFGGQGNGTFDYPKNVCADPLFQNDPECLTIAYASSQGVLMVAASGK</sequence>
<evidence type="ECO:0008006" key="4">
    <source>
        <dbReference type="Google" id="ProtNLM"/>
    </source>
</evidence>
<evidence type="ECO:0000256" key="1">
    <source>
        <dbReference type="PROSITE-ProRule" id="PRU01240"/>
    </source>
</evidence>
<accession>A0AAW9R339</accession>
<comment type="caution">
    <text evidence="2">The sequence shown here is derived from an EMBL/GenBank/DDBJ whole genome shotgun (WGS) entry which is preliminary data.</text>
</comment>
<comment type="caution">
    <text evidence="1">Lacks conserved residue(s) required for the propagation of feature annotation.</text>
</comment>
<reference evidence="2 3" key="1">
    <citation type="journal article" date="2016" name="Antonie Van Leeuwenhoek">
        <title>Denitratimonas tolerans gen. nov., sp. nov., a denitrifying bacterium isolated from a bioreactor for tannery wastewater treatment.</title>
        <authorList>
            <person name="Han S.I."/>
            <person name="Kim J.O."/>
            <person name="Lee Y.R."/>
            <person name="Ekpeghere K.I."/>
            <person name="Koh S.C."/>
            <person name="Whang K.S."/>
        </authorList>
    </citation>
    <scope>NUCLEOTIDE SEQUENCE [LARGE SCALE GENOMIC DNA]</scope>
    <source>
        <strain evidence="2 3">KACC 17565</strain>
    </source>
</reference>
<dbReference type="InterPro" id="IPR036852">
    <property type="entry name" value="Peptidase_S8/S53_dom_sf"/>
</dbReference>
<dbReference type="EMBL" id="JBBDHC010000016">
    <property type="protein sequence ID" value="MEJ1250182.1"/>
    <property type="molecule type" value="Genomic_DNA"/>
</dbReference>
<dbReference type="GO" id="GO:0004252">
    <property type="term" value="F:serine-type endopeptidase activity"/>
    <property type="evidence" value="ECO:0007669"/>
    <property type="project" value="InterPro"/>
</dbReference>
<dbReference type="Proteomes" id="UP001364472">
    <property type="component" value="Unassembled WGS sequence"/>
</dbReference>
<dbReference type="PROSITE" id="PS51892">
    <property type="entry name" value="SUBTILASE"/>
    <property type="match status" value="1"/>
</dbReference>
<protein>
    <recommendedName>
        <fullName evidence="4">Subtilase family protein</fullName>
    </recommendedName>
</protein>
<name>A0AAW9R339_9GAMM</name>
<keyword evidence="3" id="KW-1185">Reference proteome</keyword>
<dbReference type="AlphaFoldDB" id="A0AAW9R339"/>
<gene>
    <name evidence="2" type="ORF">WB794_10925</name>
</gene>
<dbReference type="Gene3D" id="3.40.50.200">
    <property type="entry name" value="Peptidase S8/S53 domain"/>
    <property type="match status" value="1"/>
</dbReference>
<organism evidence="2 3">
    <name type="scientific">Denitratimonas tolerans</name>
    <dbReference type="NCBI Taxonomy" id="1338420"/>
    <lineage>
        <taxon>Bacteria</taxon>
        <taxon>Pseudomonadati</taxon>
        <taxon>Pseudomonadota</taxon>
        <taxon>Gammaproteobacteria</taxon>
        <taxon>Lysobacterales</taxon>
        <taxon>Lysobacteraceae</taxon>
        <taxon>Denitratimonas</taxon>
    </lineage>
</organism>
<proteinExistence type="inferred from homology"/>